<dbReference type="AlphaFoldDB" id="A0A6J4MCV2"/>
<keyword evidence="1" id="KW-1133">Transmembrane helix</keyword>
<organism evidence="2">
    <name type="scientific">uncultured Gemmatimonadota bacterium</name>
    <dbReference type="NCBI Taxonomy" id="203437"/>
    <lineage>
        <taxon>Bacteria</taxon>
        <taxon>Pseudomonadati</taxon>
        <taxon>Gemmatimonadota</taxon>
        <taxon>environmental samples</taxon>
    </lineage>
</organism>
<evidence type="ECO:0000256" key="1">
    <source>
        <dbReference type="SAM" id="Phobius"/>
    </source>
</evidence>
<protein>
    <submittedName>
        <fullName evidence="2">Uncharacterized protein</fullName>
    </submittedName>
</protein>
<feature type="transmembrane region" description="Helical" evidence="1">
    <location>
        <begin position="9"/>
        <end position="28"/>
    </location>
</feature>
<reference evidence="2" key="1">
    <citation type="submission" date="2020-02" db="EMBL/GenBank/DDBJ databases">
        <authorList>
            <person name="Meier V. D."/>
        </authorList>
    </citation>
    <scope>NUCLEOTIDE SEQUENCE</scope>
    <source>
        <strain evidence="2">AVDCRST_MAG89</strain>
    </source>
</reference>
<gene>
    <name evidence="2" type="ORF">AVDCRST_MAG89-3333</name>
</gene>
<keyword evidence="1" id="KW-0472">Membrane</keyword>
<name>A0A6J4MCV2_9BACT</name>
<proteinExistence type="predicted"/>
<accession>A0A6J4MCV2</accession>
<dbReference type="EMBL" id="CADCTV010000697">
    <property type="protein sequence ID" value="CAA9354542.1"/>
    <property type="molecule type" value="Genomic_DNA"/>
</dbReference>
<sequence>MAVQFRSRGCLMSIVLSVVLTIALNVLLRACAG</sequence>
<evidence type="ECO:0000313" key="2">
    <source>
        <dbReference type="EMBL" id="CAA9354542.1"/>
    </source>
</evidence>
<keyword evidence="1" id="KW-0812">Transmembrane</keyword>